<dbReference type="EMBL" id="ASPP01012510">
    <property type="protein sequence ID" value="ETO20539.1"/>
    <property type="molecule type" value="Genomic_DNA"/>
</dbReference>
<evidence type="ECO:0000313" key="3">
    <source>
        <dbReference type="Proteomes" id="UP000023152"/>
    </source>
</evidence>
<protein>
    <submittedName>
        <fullName evidence="2">Uncharacterized protein</fullName>
    </submittedName>
</protein>
<feature type="region of interest" description="Disordered" evidence="1">
    <location>
        <begin position="23"/>
        <end position="46"/>
    </location>
</feature>
<comment type="caution">
    <text evidence="2">The sequence shown here is derived from an EMBL/GenBank/DDBJ whole genome shotgun (WGS) entry which is preliminary data.</text>
</comment>
<reference evidence="2 3" key="1">
    <citation type="journal article" date="2013" name="Curr. Biol.">
        <title>The Genome of the Foraminiferan Reticulomyxa filosa.</title>
        <authorList>
            <person name="Glockner G."/>
            <person name="Hulsmann N."/>
            <person name="Schleicher M."/>
            <person name="Noegel A.A."/>
            <person name="Eichinger L."/>
            <person name="Gallinger C."/>
            <person name="Pawlowski J."/>
            <person name="Sierra R."/>
            <person name="Euteneuer U."/>
            <person name="Pillet L."/>
            <person name="Moustafa A."/>
            <person name="Platzer M."/>
            <person name="Groth M."/>
            <person name="Szafranski K."/>
            <person name="Schliwa M."/>
        </authorList>
    </citation>
    <scope>NUCLEOTIDE SEQUENCE [LARGE SCALE GENOMIC DNA]</scope>
</reference>
<evidence type="ECO:0000256" key="1">
    <source>
        <dbReference type="SAM" id="MobiDB-lite"/>
    </source>
</evidence>
<feature type="non-terminal residue" evidence="2">
    <location>
        <position position="700"/>
    </location>
</feature>
<dbReference type="CDD" id="cd20104">
    <property type="entry name" value="MBT_PHF20L1-like"/>
    <property type="match status" value="1"/>
</dbReference>
<dbReference type="AlphaFoldDB" id="X6N462"/>
<gene>
    <name evidence="2" type="ORF">RFI_16669</name>
</gene>
<keyword evidence="3" id="KW-1185">Reference proteome</keyword>
<accession>X6N462</accession>
<dbReference type="Proteomes" id="UP000023152">
    <property type="component" value="Unassembled WGS sequence"/>
</dbReference>
<dbReference type="Gene3D" id="2.30.30.140">
    <property type="match status" value="1"/>
</dbReference>
<evidence type="ECO:0000313" key="2">
    <source>
        <dbReference type="EMBL" id="ETO20539.1"/>
    </source>
</evidence>
<name>X6N462_RETFI</name>
<sequence>MSNNESEQKGDQVLAGLRKQENKALCGREKKTKSNQDKTKQNNAEKEIKERLEQLRRIIEKLQNNESLKEEQDYIKKFLVNVCALLTTRDQLLKKTKMEPEEGVEDDIGEMLKQLIRIAVGMSANGNANDLQIALEMIHYLLNSKLPFYKRHGNNWVCLFLLSLLELCIDCALEWGLLSFSLAQQRGTHLSADDVLFFQSFRQSIAENTPLDYLHQFRWKTGIVREVRHEKEKDESMTVLAIFNELYNKIDLCKFGGENDYNFAPAGTQIVKYHPFLSKWRKELAPDSLCDALDSFYNWYTCRILQNDSLHNRVYVAFDEWKSSYNEWIDKFCVVFIFIFFVLKKMDEDKHKSYAKGGRTSGGVYCQLHELDIKIDDDNDPVDQNTFAVFRGELGQVSFHLVAVLNEFGRSGGFDLLTLPQTRSVPVRSYLLALSSLATCSNALTRRVYEDVVSKVLKWLNEFDMSNLSNDMTPHAVEAIRQLLQRQKSADEITQITEIFQLTLALRRILSQSTQSASGAQYIAYVCLHVRRSTTFQALRFISVDFLVKWIEDNKLLEILLGQHSQHYLIPPATDIVRFFCTEHILTTEIIAIIWDALERALVDPNDMQLDALCTMMTDLSYYLHTKHLKYLLNRLEGLSLRHATHRHIQLVKTCIQMVRRPTDVDVLASKILALLLSLMKDENALDSTLVGMTWALWRE</sequence>
<proteinExistence type="predicted"/>
<organism evidence="2 3">
    <name type="scientific">Reticulomyxa filosa</name>
    <dbReference type="NCBI Taxonomy" id="46433"/>
    <lineage>
        <taxon>Eukaryota</taxon>
        <taxon>Sar</taxon>
        <taxon>Rhizaria</taxon>
        <taxon>Retaria</taxon>
        <taxon>Foraminifera</taxon>
        <taxon>Monothalamids</taxon>
        <taxon>Reticulomyxidae</taxon>
        <taxon>Reticulomyxa</taxon>
    </lineage>
</organism>